<protein>
    <submittedName>
        <fullName evidence="2">Uncharacterized protein</fullName>
    </submittedName>
</protein>
<feature type="region of interest" description="Disordered" evidence="1">
    <location>
        <begin position="51"/>
        <end position="81"/>
    </location>
</feature>
<reference evidence="2" key="1">
    <citation type="journal article" date="2018" name="Data Brief">
        <title>Genome sequence data from 17 accessions of Ensete ventricosum, a staple food crop for millions in Ethiopia.</title>
        <authorList>
            <person name="Yemataw Z."/>
            <person name="Muzemil S."/>
            <person name="Ambachew D."/>
            <person name="Tripathi L."/>
            <person name="Tesfaye K."/>
            <person name="Chala A."/>
            <person name="Farbos A."/>
            <person name="O'Neill P."/>
            <person name="Moore K."/>
            <person name="Grant M."/>
            <person name="Studholme D.J."/>
        </authorList>
    </citation>
    <scope>NUCLEOTIDE SEQUENCE [LARGE SCALE GENOMIC DNA]</scope>
    <source>
        <tissue evidence="2">Leaf</tissue>
    </source>
</reference>
<accession>A0A445MBG3</accession>
<evidence type="ECO:0000256" key="1">
    <source>
        <dbReference type="SAM" id="MobiDB-lite"/>
    </source>
</evidence>
<name>A0A445MBG3_ENSVE</name>
<proteinExistence type="predicted"/>
<feature type="compositionally biased region" description="Basic residues" evidence="1">
    <location>
        <begin position="62"/>
        <end position="73"/>
    </location>
</feature>
<gene>
    <name evidence="2" type="ORF">BHM03_00006075</name>
</gene>
<organism evidence="2">
    <name type="scientific">Ensete ventricosum</name>
    <name type="common">Abyssinian banana</name>
    <name type="synonym">Musa ensete</name>
    <dbReference type="NCBI Taxonomy" id="4639"/>
    <lineage>
        <taxon>Eukaryota</taxon>
        <taxon>Viridiplantae</taxon>
        <taxon>Streptophyta</taxon>
        <taxon>Embryophyta</taxon>
        <taxon>Tracheophyta</taxon>
        <taxon>Spermatophyta</taxon>
        <taxon>Magnoliopsida</taxon>
        <taxon>Liliopsida</taxon>
        <taxon>Zingiberales</taxon>
        <taxon>Musaceae</taxon>
        <taxon>Ensete</taxon>
    </lineage>
</organism>
<dbReference type="AlphaFoldDB" id="A0A445MBG3"/>
<dbReference type="Proteomes" id="UP000290560">
    <property type="component" value="Unassembled WGS sequence"/>
</dbReference>
<evidence type="ECO:0000313" key="2">
    <source>
        <dbReference type="EMBL" id="RZR71605.1"/>
    </source>
</evidence>
<dbReference type="EMBL" id="KV875557">
    <property type="protein sequence ID" value="RZR71605.1"/>
    <property type="molecule type" value="Genomic_DNA"/>
</dbReference>
<sequence length="94" mass="9875">MTLAGKEATTDDRGGGVLAAFQAVERLDLQDQGCSAGRGDCVVQISGRKAGGDQGRGALYKGGRRRRKKRRKVQGIGRGSDATEVEIEVEDGLG</sequence>